<dbReference type="EMBL" id="BSXT01002665">
    <property type="protein sequence ID" value="GMF50242.1"/>
    <property type="molecule type" value="Genomic_DNA"/>
</dbReference>
<keyword evidence="2" id="KW-1185">Reference proteome</keyword>
<sequence>MRGNTMLRKFGVEIKHESNVAVLFGRQVTRRYVESNQVVLVRHSVIDDIQLAGAPTGGLTFHESGWIVMKKADEVPSTGAATLVQAYSTMTPDIDLDAQWEIGALTDFILQSREDVEAGNDTIIENLLIEEATKNK</sequence>
<dbReference type="AlphaFoldDB" id="A0A9W6Y1U9"/>
<dbReference type="OrthoDB" id="69983at2759"/>
<gene>
    <name evidence="1" type="ORF">Pfra01_002000900</name>
</gene>
<protein>
    <submittedName>
        <fullName evidence="1">Unnamed protein product</fullName>
    </submittedName>
</protein>
<proteinExistence type="predicted"/>
<reference evidence="1" key="1">
    <citation type="submission" date="2023-04" db="EMBL/GenBank/DDBJ databases">
        <title>Phytophthora fragariaefolia NBRC 109709.</title>
        <authorList>
            <person name="Ichikawa N."/>
            <person name="Sato H."/>
            <person name="Tonouchi N."/>
        </authorList>
    </citation>
    <scope>NUCLEOTIDE SEQUENCE</scope>
    <source>
        <strain evidence="1">NBRC 109709</strain>
    </source>
</reference>
<organism evidence="1 2">
    <name type="scientific">Phytophthora fragariaefolia</name>
    <dbReference type="NCBI Taxonomy" id="1490495"/>
    <lineage>
        <taxon>Eukaryota</taxon>
        <taxon>Sar</taxon>
        <taxon>Stramenopiles</taxon>
        <taxon>Oomycota</taxon>
        <taxon>Peronosporomycetes</taxon>
        <taxon>Peronosporales</taxon>
        <taxon>Peronosporaceae</taxon>
        <taxon>Phytophthora</taxon>
    </lineage>
</organism>
<evidence type="ECO:0000313" key="1">
    <source>
        <dbReference type="EMBL" id="GMF50242.1"/>
    </source>
</evidence>
<accession>A0A9W6Y1U9</accession>
<dbReference type="PANTHER" id="PTHR35796">
    <property type="entry name" value="HYPOTHETICAL CYTOSOLIC PROTEIN"/>
    <property type="match status" value="1"/>
</dbReference>
<comment type="caution">
    <text evidence="1">The sequence shown here is derived from an EMBL/GenBank/DDBJ whole genome shotgun (WGS) entry which is preliminary data.</text>
</comment>
<name>A0A9W6Y1U9_9STRA</name>
<evidence type="ECO:0000313" key="2">
    <source>
        <dbReference type="Proteomes" id="UP001165121"/>
    </source>
</evidence>
<dbReference type="PANTHER" id="PTHR35796:SF3">
    <property type="entry name" value="BHLH DOMAIN-CONTAINING PROTEIN"/>
    <property type="match status" value="1"/>
</dbReference>
<dbReference type="Proteomes" id="UP001165121">
    <property type="component" value="Unassembled WGS sequence"/>
</dbReference>